<sequence>MGWGRRRRPAPDAAAGCPPLLPAPAFAAAPAAAPTGREAALEAALEEFSLRLGLLSESMREDLDGLQQRVEDPALLELVYRLDSAAARSWRLAGDQRVLAGTAPGHLTESLTIADMVAVAIGGIVRHDHVVVTAMCEAAAAPGVGEDAAQLLAALLDNSTTGTRAQVEVAASLVPGGAVRIQIDDYGTGLPPQRLAELTRLLAGPVPALSEATARRTGLPVVHRIAARHGLTVELASRTGQALWHPTGTITTVTLPAHLVSAVAPPGAADAGGPPVRDRRALVAEVPAPPVPAAPAPDAHALTADGLPVRPTAGRRGGRGGAPRTPAVPDADAHAAFAADLDGLPDYDMPAHEMPAREMPGQGPPGAPATAADPRGRPQR</sequence>
<accession>A0ABS7FQU2</accession>
<reference evidence="10 11" key="1">
    <citation type="submission" date="2021-07" db="EMBL/GenBank/DDBJ databases">
        <title>Actinomadura sp. PM05-2 isolated from lichen.</title>
        <authorList>
            <person name="Somphong A."/>
            <person name="Phongsopitanun W."/>
            <person name="Tanasupawat S."/>
            <person name="Peongsungnone V."/>
        </authorList>
    </citation>
    <scope>NUCLEOTIDE SEQUENCE [LARGE SCALE GENOMIC DNA]</scope>
    <source>
        <strain evidence="10 11">PM05-2</strain>
    </source>
</reference>
<keyword evidence="10" id="KW-0067">ATP-binding</keyword>
<dbReference type="PANTHER" id="PTHR44936:SF9">
    <property type="entry name" value="SENSOR PROTEIN CREC"/>
    <property type="match status" value="1"/>
</dbReference>
<dbReference type="EMBL" id="JAIBOA010000005">
    <property type="protein sequence ID" value="MBW8482773.1"/>
    <property type="molecule type" value="Genomic_DNA"/>
</dbReference>
<gene>
    <name evidence="10" type="ORF">K1Y72_10370</name>
</gene>
<dbReference type="GO" id="GO:0005524">
    <property type="term" value="F:ATP binding"/>
    <property type="evidence" value="ECO:0007669"/>
    <property type="project" value="UniProtKB-KW"/>
</dbReference>
<dbReference type="PANTHER" id="PTHR44936">
    <property type="entry name" value="SENSOR PROTEIN CREC"/>
    <property type="match status" value="1"/>
</dbReference>
<dbReference type="Proteomes" id="UP000774570">
    <property type="component" value="Unassembled WGS sequence"/>
</dbReference>
<comment type="catalytic activity">
    <reaction evidence="1">
        <text>ATP + protein L-histidine = ADP + protein N-phospho-L-histidine.</text>
        <dbReference type="EC" id="2.7.13.3"/>
    </reaction>
</comment>
<organism evidence="10 11">
    <name type="scientific">Actinomadura parmotrematis</name>
    <dbReference type="NCBI Taxonomy" id="2864039"/>
    <lineage>
        <taxon>Bacteria</taxon>
        <taxon>Bacillati</taxon>
        <taxon>Actinomycetota</taxon>
        <taxon>Actinomycetes</taxon>
        <taxon>Streptosporangiales</taxon>
        <taxon>Thermomonosporaceae</taxon>
        <taxon>Actinomadura</taxon>
    </lineage>
</organism>
<dbReference type="EC" id="2.7.13.3" evidence="2"/>
<evidence type="ECO:0000256" key="8">
    <source>
        <dbReference type="SAM" id="SignalP"/>
    </source>
</evidence>
<feature type="chain" id="PRO_5047291671" description="histidine kinase" evidence="8">
    <location>
        <begin position="28"/>
        <end position="380"/>
    </location>
</feature>
<name>A0ABS7FQU2_9ACTN</name>
<evidence type="ECO:0000256" key="1">
    <source>
        <dbReference type="ARBA" id="ARBA00000085"/>
    </source>
</evidence>
<keyword evidence="3" id="KW-0597">Phosphoprotein</keyword>
<evidence type="ECO:0000256" key="7">
    <source>
        <dbReference type="SAM" id="MobiDB-lite"/>
    </source>
</evidence>
<keyword evidence="8" id="KW-0732">Signal</keyword>
<dbReference type="Pfam" id="PF02518">
    <property type="entry name" value="HATPase_c"/>
    <property type="match status" value="1"/>
</dbReference>
<keyword evidence="6" id="KW-0902">Two-component regulatory system</keyword>
<dbReference type="Gene3D" id="3.30.565.10">
    <property type="entry name" value="Histidine kinase-like ATPase, C-terminal domain"/>
    <property type="match status" value="1"/>
</dbReference>
<dbReference type="SUPFAM" id="SSF55874">
    <property type="entry name" value="ATPase domain of HSP90 chaperone/DNA topoisomerase II/histidine kinase"/>
    <property type="match status" value="1"/>
</dbReference>
<dbReference type="RefSeq" id="WP_220165528.1">
    <property type="nucleotide sequence ID" value="NZ_JAIBOA010000005.1"/>
</dbReference>
<evidence type="ECO:0000259" key="9">
    <source>
        <dbReference type="Pfam" id="PF02518"/>
    </source>
</evidence>
<feature type="signal peptide" evidence="8">
    <location>
        <begin position="1"/>
        <end position="27"/>
    </location>
</feature>
<dbReference type="InterPro" id="IPR003594">
    <property type="entry name" value="HATPase_dom"/>
</dbReference>
<evidence type="ECO:0000256" key="2">
    <source>
        <dbReference type="ARBA" id="ARBA00012438"/>
    </source>
</evidence>
<feature type="domain" description="Histidine kinase/HSP90-like ATPase" evidence="9">
    <location>
        <begin position="147"/>
        <end position="257"/>
    </location>
</feature>
<keyword evidence="10" id="KW-0547">Nucleotide-binding</keyword>
<feature type="region of interest" description="Disordered" evidence="7">
    <location>
        <begin position="288"/>
        <end position="380"/>
    </location>
</feature>
<evidence type="ECO:0000313" key="11">
    <source>
        <dbReference type="Proteomes" id="UP000774570"/>
    </source>
</evidence>
<evidence type="ECO:0000256" key="5">
    <source>
        <dbReference type="ARBA" id="ARBA00022777"/>
    </source>
</evidence>
<keyword evidence="11" id="KW-1185">Reference proteome</keyword>
<evidence type="ECO:0000256" key="4">
    <source>
        <dbReference type="ARBA" id="ARBA00022679"/>
    </source>
</evidence>
<keyword evidence="4" id="KW-0808">Transferase</keyword>
<dbReference type="InterPro" id="IPR050980">
    <property type="entry name" value="2C_sensor_his_kinase"/>
</dbReference>
<evidence type="ECO:0000256" key="6">
    <source>
        <dbReference type="ARBA" id="ARBA00023012"/>
    </source>
</evidence>
<proteinExistence type="predicted"/>
<evidence type="ECO:0000256" key="3">
    <source>
        <dbReference type="ARBA" id="ARBA00022553"/>
    </source>
</evidence>
<dbReference type="InterPro" id="IPR036890">
    <property type="entry name" value="HATPase_C_sf"/>
</dbReference>
<feature type="compositionally biased region" description="Low complexity" evidence="7">
    <location>
        <begin position="322"/>
        <end position="342"/>
    </location>
</feature>
<protein>
    <recommendedName>
        <fullName evidence="2">histidine kinase</fullName>
        <ecNumber evidence="2">2.7.13.3</ecNumber>
    </recommendedName>
</protein>
<keyword evidence="5" id="KW-0418">Kinase</keyword>
<comment type="caution">
    <text evidence="10">The sequence shown here is derived from an EMBL/GenBank/DDBJ whole genome shotgun (WGS) entry which is preliminary data.</text>
</comment>
<evidence type="ECO:0000313" key="10">
    <source>
        <dbReference type="EMBL" id="MBW8482773.1"/>
    </source>
</evidence>